<dbReference type="RefSeq" id="WP_129225933.1">
    <property type="nucleotide sequence ID" value="NZ_SDOZ01000002.1"/>
</dbReference>
<keyword evidence="1" id="KW-0472">Membrane</keyword>
<comment type="caution">
    <text evidence="2">The sequence shown here is derived from an EMBL/GenBank/DDBJ whole genome shotgun (WGS) entry which is preliminary data.</text>
</comment>
<organism evidence="2 3">
    <name type="scientific">Candidatus Borkfalkia ceftriaxoniphila</name>
    <dbReference type="NCBI Taxonomy" id="2508949"/>
    <lineage>
        <taxon>Bacteria</taxon>
        <taxon>Bacillati</taxon>
        <taxon>Bacillota</taxon>
        <taxon>Clostridia</taxon>
        <taxon>Christensenellales</taxon>
        <taxon>Christensenellaceae</taxon>
        <taxon>Candidatus Borkfalkia</taxon>
    </lineage>
</organism>
<feature type="transmembrane region" description="Helical" evidence="1">
    <location>
        <begin position="43"/>
        <end position="66"/>
    </location>
</feature>
<protein>
    <submittedName>
        <fullName evidence="2">Uncharacterized protein</fullName>
    </submittedName>
</protein>
<keyword evidence="3" id="KW-1185">Reference proteome</keyword>
<dbReference type="AlphaFoldDB" id="A0A4Q2KCK5"/>
<name>A0A4Q2KCK5_9FIRM</name>
<evidence type="ECO:0000313" key="3">
    <source>
        <dbReference type="Proteomes" id="UP000291269"/>
    </source>
</evidence>
<keyword evidence="1" id="KW-1133">Transmembrane helix</keyword>
<dbReference type="Proteomes" id="UP000291269">
    <property type="component" value="Unassembled WGS sequence"/>
</dbReference>
<feature type="transmembrane region" description="Helical" evidence="1">
    <location>
        <begin position="12"/>
        <end position="31"/>
    </location>
</feature>
<evidence type="ECO:0000256" key="1">
    <source>
        <dbReference type="SAM" id="Phobius"/>
    </source>
</evidence>
<reference evidence="2 3" key="1">
    <citation type="journal article" date="2019" name="Gut">
        <title>Antibiotics-induced monodominance of a novel gut bacterial order.</title>
        <authorList>
            <person name="Hildebrand F."/>
            <person name="Moitinho-Silva L."/>
            <person name="Blasche S."/>
            <person name="Jahn M.T."/>
            <person name="Gossmann T.I."/>
            <person name="Heuerta-Cepas J."/>
            <person name="Hercog R."/>
            <person name="Luetge M."/>
            <person name="Bahram M."/>
            <person name="Pryszlak A."/>
            <person name="Alves R.J."/>
            <person name="Waszak S.M."/>
            <person name="Zhu A."/>
            <person name="Ye L."/>
            <person name="Costea P.I."/>
            <person name="Aalvink S."/>
            <person name="Belzer C."/>
            <person name="Forslund S.K."/>
            <person name="Sunagawa S."/>
            <person name="Hentschel U."/>
            <person name="Merten C."/>
            <person name="Patil K.R."/>
            <person name="Benes V."/>
            <person name="Bork P."/>
        </authorList>
    </citation>
    <scope>NUCLEOTIDE SEQUENCE [LARGE SCALE GENOMIC DNA]</scope>
    <source>
        <strain evidence="2 3">HDS1380</strain>
    </source>
</reference>
<sequence>MAKSGKGYLNAGLPWIVNLILAIIPFTSWLLGGVTRIIRGHLVAGILQLIPPITLVFWILDIVGVATTNDLKFYA</sequence>
<proteinExistence type="predicted"/>
<dbReference type="EMBL" id="SDOZ01000002">
    <property type="protein sequence ID" value="RXZ62328.1"/>
    <property type="molecule type" value="Genomic_DNA"/>
</dbReference>
<evidence type="ECO:0000313" key="2">
    <source>
        <dbReference type="EMBL" id="RXZ62328.1"/>
    </source>
</evidence>
<accession>A0A4Q2KCK5</accession>
<gene>
    <name evidence="2" type="ORF">ESZ91_08015</name>
</gene>
<keyword evidence="1" id="KW-0812">Transmembrane</keyword>